<feature type="compositionally biased region" description="Low complexity" evidence="4">
    <location>
        <begin position="45"/>
        <end position="55"/>
    </location>
</feature>
<keyword evidence="10" id="KW-1185">Reference proteome</keyword>
<evidence type="ECO:0000259" key="7">
    <source>
        <dbReference type="Pfam" id="PF25036"/>
    </source>
</evidence>
<sequence>EYEDALDVFNIVLCRQQAEVQSKSKNAQTKSKSGGLFGWFSRGSSSVSDTSSTSSANAPDDSEASAIMQRLQSEMTSEEKARLYSVINYSETGLTGGKYPATYVTMIVSLTLRQLSFILLDDKLSDPRILKLAVNRLTAGVEQREGDQALSVKLRLDSLEALGARPSLKQANIARNSDIPVLVTSRVVTHPVIPTTVSEIPGQLLAVDFEKNPLDRKADQRIHIRADPLQIVYDAETINKIVHFLAPPKDLRLQELSTQVLSSLEDVKEVTVSGLRHLASRRIYTEIQIDVRPSYFLLPDNGIFRNHCRMLLVDLGSLTVRSTPTKAQLKAKDKQEEVTSSRSTSTGENEPLIQAEQPKPRQRKIVHATFEELKEDAYDIYEINISSMQIVMVEKDEDWRVLRTKQHSPSHILRPLGVTFFLKRCLLHNDVNLPKILIDGCLPVFSVDLADKVLKSLFELVDNVPFPEPDKRLTTPADPNDVLKDAVVLPDDSTWATRDLLRAARRLDRSTSQSTMGSWFSDNLDDLEEEVGEEDEDDLDGLSGHSDVEAGEDALHLADKSSSGTHTSNVDSGLEGDDLRIKASKVTRRLQREAALRRRRHANLIDIKMEFVIRMIQVQILQRDTKNSTGEDDVVVLCIAVHEAGTHLLKRRWDQELHAHVGTLSVSVPSYTSRRSGEPVCLAKTQRHVEGHHLLALHLLIAEKSAPDFVTRYNNTRHHLKCEFKTLELCVHQEATLLLIDFFNNVLRDLVLPPKDSANQVDDSHSEGSTALAQWASRVGDKEGLQAAIEQATSEAVSSQQLPEQLTAVSAIESHLARKSERRMIRLNAASSATKSGKAIIIPEMNMTQWMVNATLDKVTLTLCSDSTELLSATVHGLRLDVQTTYLTMELSAVLSELSMTDKIESTDYRKILWVDPAESIVSLQLTHFTQSTQLPENAHDPDKVDMAVNLNVGKMHFIFLNYFVMRVLDFMNAFQLQTKAVLNKVQQLSDSAVQQVQVVVNKPSEFRLGLNIFAQAPVIYMPQHSFSNKALMVDLGRVTFSNRFEFVPPTQTPTEATEPVPEPGVMLEHIDLQLDDLRLSRAILAEGHLKAEKGIVHPINIELHLRRNLNPTTYSAIPMLLVEGCLKSIHISMYQGDYRVVQEVLTDNFAEVPTSTQRDLMVDSKAMEPMAGTHTSVIAASVSSVPVVQTDNSVVEAAQVQPTVQKLGSMIAVRFSFDMNSVTLDLFSGDLSTSNWHKAVLPELSLALCTFTRFNVSGQVTTDTTSHIEVKLYDIQLTDTRPDAQKQITAVLDHSSSADKREELVFVEFTQDATKHQKVNIRLRSVRLCASMDYLLALADFHMKSYPQFEKKANTLTPITESGKLKRRDDAVRMKTGRRSNTEPPTEYPNDLELITEIGDPELILVEDIYKVDSTCLKVTAGFRMHYTMRKELVIMDASVKSLLVVACLYSEPVGGKWSKEILSPTEVHFYSKQPINSSSQGSLHLDTLFINVNPGTIQLIAHIVSSLQSAAASSKSLEPVTKPVNVQAGSEGRAKRTSLSNTEVDVNFWDPVSVDELDLPYVKEDSGLLTSTSKQGRVQTGCDVSKVLEQMEDRRIDKLDKDIIVVRLRTLRVVLESQIGTRSIPMLVLESAVDGEVVSPNTALELKLTLDLSLSYYNDTLNQWEQLLETLPDEGDRMWSIQVEMYTSNMEELIAEEDMDEVGCLQASTNSILLVSRDNLELTVSKSALDLLCNLGRSFEAAYKQQYSEAEYELGVHLAAPYRIQNKTGRAIALRMDPQALHVMDENSHFLVANVRKSFAHSIRFQRNSTVLGRMESEKPSHPLSVITADATLEDLGQGTYLLASGQEIGLVEPKRASRPLTIRSTSDKSVHHTVWATWASLAQPTSGKRVETALPLRASSNLLLHLVYKLPKETVSQNESQSIPVVAEVTTHLGMRVIQLRSTVQIVNDTSDTLCLYSRALPNPSNTSRPGRLATLDAGEIYAVPVDIINSLDVTGLFIGPDVGTTTMSTTAAYWPEYACGNPDVTPRHSANLVYLTPLAERTGSVGNTQTLQTVSAALKAHNAASTTPFFNWPVQLMECKSKASEMVYYYTITTLHATEPAACITRTISGTSPMHISAIPSECYANDFQMIVRNSVILHNQLPIPINYVISDGIGEIAGGGQCTMRTVSPSDASIDVWFDYDSRVYRGKLRITPNMDELTVATFESREGYELLTLHLGLRNAAGLGQVALTLYAPYWMINKTAMDLTYKFYKETLTFSKSTDDSEVSHPASFGGALLYSSVVKSMFGKRKFPALASVHTSSDEEYQASYRQHRVLGIEVESSQSSPSSAQNVEPYKQAQAPTNSHSRKKNTWWNLTCHKPKSLPVSGGELKKTKRKHASRCSKPVDTNALKLRGKHKASLRVGDSTWSDKFSLDTVGSSGRVNCKTNHKTSFEIGVKIDLSSSGLTKIVTFMPYFMLVNKSSVDLECSELDDSPDRGALASSQSNLCGDWIKVPAGEAVPFWPKATASKKMLLRCRINENLVTDVFPFYESHSILMKLPGKYAGVFVEVQTNEEATVITLQLYQEGMALVRIVNHLGDFQPIYFHQRGLDKVHQLDAGMAVMYTWDCPRAERELVFYCTKNERPQSSRLTMDSIEEFYVNDTKAYWVSFIWNMQRVLLFTQDVSAAKNARLSADLEKIDQEIILSLQSIGLSLVDNYNRVEVAYLSVTSSGVRWSQVKRGNRLKPLKPITSESLERAYTGYVDQLRAGEPVKGLFKLTDVGRPVEVDFGQMMMLQPDQCELRRAFEPGVFMQYKNSTSQMQLHAKIFRVQIDNQKMDCTFPVVLAAYPQPKSVALDSGPKPLLELSAIIARTTNPGSFRFKYFRVLIQEMMFKLDQGFLNDMFDFFGGSVTRLPEEEAFECDCQLIRNRLIDSPVVQAHLQDGNRSIFDNLHISPIKIHVSFSLTGSTGGRTNAFPSEVLNLFLQSLGVALTDVQDVIFKLAYFEHQACIMTVNQMISEVTRHYVSQGIRQMYVLVLGLDVLGNPFGVLRGMAQGVEDLFYEPVKGAVLGPEEFAEGVALGVKSLFGHAVGGAAGAVSRITGTIGKGVAALTLDEDYKRLRREQLARRPDTFGAGLAQGGRGLVMGVFHGVTGLVMKPVEGAKKEGFEGFFKGVGKGLVGAVTRPVSGVVDFASSSFEGIRRIADTVEDIGRVRPPRFIRVDGIIRPYERQEAAGHMILRQLDKDCNYGHYVYHVAASRGNNFLLLTTSHLLIVECMDLLGTWTIHWQTKLNALAEVPVVNRSGILISLKEKQKKLFTSGHQTRQFDCEPASAMAMTREVDLALSRQENWAQSAEQTAH</sequence>
<feature type="non-terminal residue" evidence="9">
    <location>
        <position position="1"/>
    </location>
</feature>
<dbReference type="Proteomes" id="UP000699462">
    <property type="component" value="Unassembled WGS sequence"/>
</dbReference>
<evidence type="ECO:0000313" key="9">
    <source>
        <dbReference type="EMBL" id="KAF8561857.1"/>
    </source>
</evidence>
<evidence type="ECO:0008006" key="11">
    <source>
        <dbReference type="Google" id="ProtNLM"/>
    </source>
</evidence>
<dbReference type="GO" id="GO:0045053">
    <property type="term" value="P:protein retention in Golgi apparatus"/>
    <property type="evidence" value="ECO:0007669"/>
    <property type="project" value="TreeGrafter"/>
</dbReference>
<feature type="region of interest" description="Disordered" evidence="4">
    <location>
        <begin position="326"/>
        <end position="361"/>
    </location>
</feature>
<dbReference type="InterPro" id="IPR026847">
    <property type="entry name" value="VPS13"/>
</dbReference>
<evidence type="ECO:0000313" key="10">
    <source>
        <dbReference type="Proteomes" id="UP000699462"/>
    </source>
</evidence>
<dbReference type="InterPro" id="IPR009543">
    <property type="entry name" value="VPS13_VAB"/>
</dbReference>
<evidence type="ECO:0000259" key="6">
    <source>
        <dbReference type="Pfam" id="PF25033"/>
    </source>
</evidence>
<feature type="domain" description="VPS13-like middle region" evidence="6">
    <location>
        <begin position="875"/>
        <end position="1737"/>
    </location>
</feature>
<feature type="compositionally biased region" description="Basic and acidic residues" evidence="4">
    <location>
        <begin position="330"/>
        <end position="339"/>
    </location>
</feature>
<organism evidence="9 10">
    <name type="scientific">Paragonimus westermani</name>
    <dbReference type="NCBI Taxonomy" id="34504"/>
    <lineage>
        <taxon>Eukaryota</taxon>
        <taxon>Metazoa</taxon>
        <taxon>Spiralia</taxon>
        <taxon>Lophotrochozoa</taxon>
        <taxon>Platyhelminthes</taxon>
        <taxon>Trematoda</taxon>
        <taxon>Digenea</taxon>
        <taxon>Plagiorchiida</taxon>
        <taxon>Troglotremata</taxon>
        <taxon>Troglotrematidae</taxon>
        <taxon>Paragonimus</taxon>
    </lineage>
</organism>
<evidence type="ECO:0000256" key="1">
    <source>
        <dbReference type="ARBA" id="ARBA00006545"/>
    </source>
</evidence>
<name>A0A8T0D5J1_9TREM</name>
<dbReference type="Pfam" id="PF25033">
    <property type="entry name" value="VPS13_M"/>
    <property type="match status" value="1"/>
</dbReference>
<feature type="region of interest" description="Disordered" evidence="4">
    <location>
        <begin position="2323"/>
        <end position="2353"/>
    </location>
</feature>
<dbReference type="Pfam" id="PF25036">
    <property type="entry name" value="VPS13_VAB"/>
    <property type="match status" value="2"/>
</dbReference>
<dbReference type="PANTHER" id="PTHR16166:SF93">
    <property type="entry name" value="INTERMEMBRANE LIPID TRANSFER PROTEIN VPS13"/>
    <property type="match status" value="1"/>
</dbReference>
<keyword evidence="3" id="KW-0445">Lipid transport</keyword>
<comment type="similarity">
    <text evidence="1">Belongs to the VPS13 family.</text>
</comment>
<feature type="domain" description="Vacuolar protein sorting-associated protein 13 VPS13 adaptor binding" evidence="7">
    <location>
        <begin position="1937"/>
        <end position="2264"/>
    </location>
</feature>
<evidence type="ECO:0000256" key="3">
    <source>
        <dbReference type="ARBA" id="ARBA00023055"/>
    </source>
</evidence>
<dbReference type="GO" id="GO:0006869">
    <property type="term" value="P:lipid transport"/>
    <property type="evidence" value="ECO:0007669"/>
    <property type="project" value="UniProtKB-KW"/>
</dbReference>
<gene>
    <name evidence="9" type="ORF">P879_03741</name>
</gene>
<dbReference type="InterPro" id="IPR026854">
    <property type="entry name" value="VPS13_N"/>
</dbReference>
<dbReference type="EMBL" id="JTDF01021416">
    <property type="protein sequence ID" value="KAF8561857.1"/>
    <property type="molecule type" value="Genomic_DNA"/>
</dbReference>
<proteinExistence type="inferred from homology"/>
<evidence type="ECO:0000256" key="4">
    <source>
        <dbReference type="SAM" id="MobiDB-lite"/>
    </source>
</evidence>
<protein>
    <recommendedName>
        <fullName evidence="11">Vacuolar protein sorting-associated protein 13</fullName>
    </recommendedName>
</protein>
<evidence type="ECO:0000259" key="5">
    <source>
        <dbReference type="Pfam" id="PF12624"/>
    </source>
</evidence>
<accession>A0A8T0D5J1</accession>
<dbReference type="GO" id="GO:0006623">
    <property type="term" value="P:protein targeting to vacuole"/>
    <property type="evidence" value="ECO:0007669"/>
    <property type="project" value="TreeGrafter"/>
</dbReference>
<feature type="domain" description="Vacuolar protein sorting-associated protein 13 VPS13 adaptor binding" evidence="7">
    <location>
        <begin position="2398"/>
        <end position="2521"/>
    </location>
</feature>
<dbReference type="Pfam" id="PF12624">
    <property type="entry name" value="VPS13_N"/>
    <property type="match status" value="1"/>
</dbReference>
<dbReference type="InterPro" id="IPR056748">
    <property type="entry name" value="VPS13-like_C"/>
</dbReference>
<reference evidence="9 10" key="1">
    <citation type="submission" date="2019-07" db="EMBL/GenBank/DDBJ databases">
        <title>Annotation for the trematode Paragonimus westermani.</title>
        <authorList>
            <person name="Choi Y.-J."/>
        </authorList>
    </citation>
    <scope>NUCLEOTIDE SEQUENCE [LARGE SCALE GENOMIC DNA]</scope>
    <source>
        <strain evidence="9">180907_Pwestermani</strain>
    </source>
</reference>
<feature type="domain" description="Intermembrane lipid transfer protein VPS13-like C-terminal" evidence="8">
    <location>
        <begin position="3197"/>
        <end position="3305"/>
    </location>
</feature>
<feature type="domain" description="Chorein N-terminal" evidence="5">
    <location>
        <begin position="3"/>
        <end position="463"/>
    </location>
</feature>
<dbReference type="Pfam" id="PF25037">
    <property type="entry name" value="VPS13_C"/>
    <property type="match status" value="1"/>
</dbReference>
<dbReference type="PANTHER" id="PTHR16166">
    <property type="entry name" value="VACUOLAR PROTEIN SORTING-ASSOCIATED PROTEIN VPS13"/>
    <property type="match status" value="1"/>
</dbReference>
<dbReference type="OrthoDB" id="428159at2759"/>
<dbReference type="InterPro" id="IPR056747">
    <property type="entry name" value="VPS13-like_M"/>
</dbReference>
<evidence type="ECO:0000256" key="2">
    <source>
        <dbReference type="ARBA" id="ARBA00022448"/>
    </source>
</evidence>
<feature type="region of interest" description="Disordered" evidence="4">
    <location>
        <begin position="1364"/>
        <end position="1391"/>
    </location>
</feature>
<evidence type="ECO:0000259" key="8">
    <source>
        <dbReference type="Pfam" id="PF25037"/>
    </source>
</evidence>
<feature type="compositionally biased region" description="Basic and acidic residues" evidence="4">
    <location>
        <begin position="1364"/>
        <end position="1374"/>
    </location>
</feature>
<comment type="caution">
    <text evidence="9">The sequence shown here is derived from an EMBL/GenBank/DDBJ whole genome shotgun (WGS) entry which is preliminary data.</text>
</comment>
<feature type="region of interest" description="Disordered" evidence="4">
    <location>
        <begin position="45"/>
        <end position="64"/>
    </location>
</feature>
<keyword evidence="2" id="KW-0813">Transport</keyword>